<comment type="caution">
    <text evidence="1">The sequence shown here is derived from an EMBL/GenBank/DDBJ whole genome shotgun (WGS) entry which is preliminary data.</text>
</comment>
<reference evidence="2" key="1">
    <citation type="journal article" date="2019" name="Int. J. Syst. Evol. Microbiol.">
        <title>The Global Catalogue of Microorganisms (GCM) 10K type strain sequencing project: providing services to taxonomists for standard genome sequencing and annotation.</title>
        <authorList>
            <consortium name="The Broad Institute Genomics Platform"/>
            <consortium name="The Broad Institute Genome Sequencing Center for Infectious Disease"/>
            <person name="Wu L."/>
            <person name="Ma J."/>
        </authorList>
    </citation>
    <scope>NUCLEOTIDE SEQUENCE [LARGE SCALE GENOMIC DNA]</scope>
    <source>
        <strain evidence="2">CCM 8897</strain>
    </source>
</reference>
<organism evidence="1 2">
    <name type="scientific">Lapidilactobacillus achengensis</name>
    <dbReference type="NCBI Taxonomy" id="2486000"/>
    <lineage>
        <taxon>Bacteria</taxon>
        <taxon>Bacillati</taxon>
        <taxon>Bacillota</taxon>
        <taxon>Bacilli</taxon>
        <taxon>Lactobacillales</taxon>
        <taxon>Lactobacillaceae</taxon>
        <taxon>Lapidilactobacillus</taxon>
    </lineage>
</organism>
<name>A0ABW1UPA3_9LACO</name>
<evidence type="ECO:0008006" key="3">
    <source>
        <dbReference type="Google" id="ProtNLM"/>
    </source>
</evidence>
<keyword evidence="2" id="KW-1185">Reference proteome</keyword>
<evidence type="ECO:0000313" key="1">
    <source>
        <dbReference type="EMBL" id="MFC6315807.1"/>
    </source>
</evidence>
<dbReference type="Proteomes" id="UP001596310">
    <property type="component" value="Unassembled WGS sequence"/>
</dbReference>
<sequence length="70" mass="7544">MELEWSATALAFNFIGDELPEDGKIRRFTKAVAQPSVEQLNAFGHAIAALGVNETVVDAEVTTKQIVNLG</sequence>
<proteinExistence type="predicted"/>
<gene>
    <name evidence="1" type="ORF">ACFQHW_09565</name>
</gene>
<dbReference type="EMBL" id="JBHSSM010000021">
    <property type="protein sequence ID" value="MFC6315807.1"/>
    <property type="molecule type" value="Genomic_DNA"/>
</dbReference>
<dbReference type="RefSeq" id="WP_125601873.1">
    <property type="nucleotide sequence ID" value="NZ_JBHSSM010000021.1"/>
</dbReference>
<accession>A0ABW1UPA3</accession>
<evidence type="ECO:0000313" key="2">
    <source>
        <dbReference type="Proteomes" id="UP001596310"/>
    </source>
</evidence>
<protein>
    <recommendedName>
        <fullName evidence="3">DUF1659 domain-containing protein</fullName>
    </recommendedName>
</protein>